<dbReference type="InterPro" id="IPR045211">
    <property type="entry name" value="TFP11/STIP/Ntr1"/>
</dbReference>
<feature type="coiled-coil region" evidence="8">
    <location>
        <begin position="368"/>
        <end position="416"/>
    </location>
</feature>
<dbReference type="Pfam" id="PF12457">
    <property type="entry name" value="TIP_N"/>
    <property type="match status" value="1"/>
</dbReference>
<dbReference type="InterPro" id="IPR022783">
    <property type="entry name" value="GCFC_dom"/>
</dbReference>
<comment type="subcellular location">
    <subcellularLocation>
        <location evidence="1 7">Nucleus</location>
    </subcellularLocation>
</comment>
<dbReference type="Pfam" id="PF07842">
    <property type="entry name" value="GCFC"/>
    <property type="match status" value="1"/>
</dbReference>
<keyword evidence="4 7" id="KW-0747">Spliceosome</keyword>
<dbReference type="PIRSF" id="PIRSF017706">
    <property type="entry name" value="TFIP11"/>
    <property type="match status" value="1"/>
</dbReference>
<feature type="compositionally biased region" description="Basic and acidic residues" evidence="9">
    <location>
        <begin position="95"/>
        <end position="109"/>
    </location>
</feature>
<keyword evidence="12" id="KW-1185">Reference proteome</keyword>
<dbReference type="FunCoup" id="A0A2G5EUB9">
    <property type="interactions" value="3440"/>
</dbReference>
<dbReference type="OrthoDB" id="4822at2759"/>
<evidence type="ECO:0000256" key="6">
    <source>
        <dbReference type="ARBA" id="ARBA00023242"/>
    </source>
</evidence>
<comment type="similarity">
    <text evidence="2 7">Belongs to the TFP11/STIP family.</text>
</comment>
<keyword evidence="5 7" id="KW-0508">mRNA splicing</keyword>
<dbReference type="InterPro" id="IPR022159">
    <property type="entry name" value="STIP/TFIP11_N"/>
</dbReference>
<dbReference type="Pfam" id="PF01585">
    <property type="entry name" value="G-patch"/>
    <property type="match status" value="1"/>
</dbReference>
<dbReference type="PROSITE" id="PS50174">
    <property type="entry name" value="G_PATCH"/>
    <property type="match status" value="1"/>
</dbReference>
<dbReference type="AlphaFoldDB" id="A0A2G5EUB9"/>
<evidence type="ECO:0000256" key="1">
    <source>
        <dbReference type="ARBA" id="ARBA00004123"/>
    </source>
</evidence>
<dbReference type="GO" id="GO:0003676">
    <property type="term" value="F:nucleic acid binding"/>
    <property type="evidence" value="ECO:0007669"/>
    <property type="project" value="InterPro"/>
</dbReference>
<feature type="compositionally biased region" description="Acidic residues" evidence="9">
    <location>
        <begin position="110"/>
        <end position="119"/>
    </location>
</feature>
<feature type="region of interest" description="Disordered" evidence="9">
    <location>
        <begin position="48"/>
        <end position="119"/>
    </location>
</feature>
<proteinExistence type="inferred from homology"/>
<dbReference type="STRING" id="218851.A0A2G5EUB9"/>
<dbReference type="GO" id="GO:0071008">
    <property type="term" value="C:U2-type post-mRNA release spliceosomal complex"/>
    <property type="evidence" value="ECO:0007669"/>
    <property type="project" value="TreeGrafter"/>
</dbReference>
<protein>
    <recommendedName>
        <fullName evidence="10">G-patch domain-containing protein</fullName>
    </recommendedName>
</protein>
<evidence type="ECO:0000256" key="9">
    <source>
        <dbReference type="SAM" id="MobiDB-lite"/>
    </source>
</evidence>
<evidence type="ECO:0000256" key="7">
    <source>
        <dbReference type="PIRNR" id="PIRNR017706"/>
    </source>
</evidence>
<evidence type="ECO:0000256" key="2">
    <source>
        <dbReference type="ARBA" id="ARBA00010900"/>
    </source>
</evidence>
<evidence type="ECO:0000259" key="10">
    <source>
        <dbReference type="PROSITE" id="PS50174"/>
    </source>
</evidence>
<evidence type="ECO:0000313" key="11">
    <source>
        <dbReference type="EMBL" id="PIA59355.1"/>
    </source>
</evidence>
<dbReference type="EMBL" id="KZ305021">
    <property type="protein sequence ID" value="PIA59355.1"/>
    <property type="molecule type" value="Genomic_DNA"/>
</dbReference>
<keyword evidence="3 7" id="KW-0507">mRNA processing</keyword>
<dbReference type="InterPro" id="IPR024933">
    <property type="entry name" value="TFP11"/>
</dbReference>
<feature type="compositionally biased region" description="Basic and acidic residues" evidence="9">
    <location>
        <begin position="177"/>
        <end position="193"/>
    </location>
</feature>
<feature type="compositionally biased region" description="Acidic residues" evidence="9">
    <location>
        <begin position="158"/>
        <end position="168"/>
    </location>
</feature>
<feature type="domain" description="G-patch" evidence="10">
    <location>
        <begin position="219"/>
        <end position="264"/>
    </location>
</feature>
<dbReference type="Proteomes" id="UP000230069">
    <property type="component" value="Unassembled WGS sequence"/>
</dbReference>
<name>A0A2G5EUB9_AQUCA</name>
<evidence type="ECO:0000256" key="4">
    <source>
        <dbReference type="ARBA" id="ARBA00022728"/>
    </source>
</evidence>
<feature type="region of interest" description="Disordered" evidence="9">
    <location>
        <begin position="153"/>
        <end position="203"/>
    </location>
</feature>
<dbReference type="GO" id="GO:0000390">
    <property type="term" value="P:spliceosomal complex disassembly"/>
    <property type="evidence" value="ECO:0007669"/>
    <property type="project" value="InterPro"/>
</dbReference>
<evidence type="ECO:0000256" key="3">
    <source>
        <dbReference type="ARBA" id="ARBA00022664"/>
    </source>
</evidence>
<dbReference type="PANTHER" id="PTHR23329">
    <property type="entry name" value="TUFTELIN-INTERACTING PROTEIN 11-RELATED"/>
    <property type="match status" value="1"/>
</dbReference>
<dbReference type="InterPro" id="IPR000467">
    <property type="entry name" value="G_patch_dom"/>
</dbReference>
<gene>
    <name evidence="11" type="ORF">AQUCO_00400325v1</name>
</gene>
<reference evidence="11 12" key="1">
    <citation type="submission" date="2017-09" db="EMBL/GenBank/DDBJ databases">
        <title>WGS assembly of Aquilegia coerulea Goldsmith.</title>
        <authorList>
            <person name="Hodges S."/>
            <person name="Kramer E."/>
            <person name="Nordborg M."/>
            <person name="Tomkins J."/>
            <person name="Borevitz J."/>
            <person name="Derieg N."/>
            <person name="Yan J."/>
            <person name="Mihaltcheva S."/>
            <person name="Hayes R.D."/>
            <person name="Rokhsar D."/>
        </authorList>
    </citation>
    <scope>NUCLEOTIDE SEQUENCE [LARGE SCALE GENOMIC DNA]</scope>
    <source>
        <strain evidence="12">cv. Goldsmith</strain>
    </source>
</reference>
<dbReference type="SMART" id="SM00443">
    <property type="entry name" value="G_patch"/>
    <property type="match status" value="1"/>
</dbReference>
<evidence type="ECO:0000256" key="8">
    <source>
        <dbReference type="SAM" id="Coils"/>
    </source>
</evidence>
<feature type="compositionally biased region" description="Polar residues" evidence="9">
    <location>
        <begin position="84"/>
        <end position="94"/>
    </location>
</feature>
<sequence>MDEYQHMENFGMENDFEEGQWIGGEYYYNKRKDNKKKRLQTKEDVLYGVFADDSDSDEDNNSSSRKRKKDFSSKRYDLTKPVNFVSTGTVMPNQETDKNIEEKSKRVVDDEFDDMDLDNNDGIGRGGIGSSSNAGLGLGLGFKSNVGIGVKGVGKDEEKEEEEDEDGEFLPTAFGRKIKEGVQQRIKEKEKSKMVNKKSKVGKKESVDAGDVGEFERHTKGIGMKLLKGMGYKGGGLGKNEQGILAPVQAKLRAPKKGLGYNENKETKAVPVLQEVVVEQIKSLPGVAQPKEKLWLKQNRTKKKKKEYITAEELLARTEENDFELKVVDMRGPQVRILSNLSDLNAEEKLKDNDTPMPELQHNIKLIVDLVERDIQKLDRDLRNERENVVSLQQEKEKLQKDADRQKKQLDSMQDIAGVVERIKNDNVVGTLTLESLLEAFDDLQRRYYDEYKICNLSCVACSFALPLLIRVFQGWDPLQNPAHGLQLMSLWKNLLQEDSPFDYSDASSPYVQLVMEVVLPAVRICGTNTWNPRDPEPMLKFLELWEEILPNAVVQTILDNLVMPKLSKAVETWDPRRETVSIHVWVHPWLPLLGSKLESLYHTIRFKLGNVLHAWHPSDGSAYAILSPWKTVFDPASWEHLLVRHIVPKLANVLQEFQVNPADQKLDQFSWVMSWASAIPIHHMVTMLEVSFFPQWQLALYHWLNSNPKFEEVMQWYLGWKGLLPQELLANERIRHHLDVGLQMMNQAVEGMEVVQPGARENISYLRVTEKRQFEAQQKAAAYAQQQASARLGIHMDAGPVMSLKEVIELYAQENELLFKPKPGRTHNGLQIYGFGNISIYIDTLNNKIFAQTQDGWSLVTLEILKEMHFKSASKRR</sequence>
<keyword evidence="6 7" id="KW-0539">Nucleus</keyword>
<dbReference type="InParanoid" id="A0A2G5EUB9"/>
<accession>A0A2G5EUB9</accession>
<evidence type="ECO:0000256" key="5">
    <source>
        <dbReference type="ARBA" id="ARBA00023187"/>
    </source>
</evidence>
<keyword evidence="8" id="KW-0175">Coiled coil</keyword>
<organism evidence="11 12">
    <name type="scientific">Aquilegia coerulea</name>
    <name type="common">Rocky mountain columbine</name>
    <dbReference type="NCBI Taxonomy" id="218851"/>
    <lineage>
        <taxon>Eukaryota</taxon>
        <taxon>Viridiplantae</taxon>
        <taxon>Streptophyta</taxon>
        <taxon>Embryophyta</taxon>
        <taxon>Tracheophyta</taxon>
        <taxon>Spermatophyta</taxon>
        <taxon>Magnoliopsida</taxon>
        <taxon>Ranunculales</taxon>
        <taxon>Ranunculaceae</taxon>
        <taxon>Thalictroideae</taxon>
        <taxon>Aquilegia</taxon>
    </lineage>
</organism>
<evidence type="ECO:0000313" key="12">
    <source>
        <dbReference type="Proteomes" id="UP000230069"/>
    </source>
</evidence>
<dbReference type="PANTHER" id="PTHR23329:SF1">
    <property type="entry name" value="TUFTELIN-INTERACTING PROTEIN 11"/>
    <property type="match status" value="1"/>
</dbReference>